<dbReference type="GO" id="GO:0005975">
    <property type="term" value="P:carbohydrate metabolic process"/>
    <property type="evidence" value="ECO:0007669"/>
    <property type="project" value="InterPro"/>
</dbReference>
<dbReference type="Pfam" id="PF17803">
    <property type="entry name" value="Cadherin_4"/>
    <property type="match status" value="1"/>
</dbReference>
<dbReference type="Pfam" id="PF17963">
    <property type="entry name" value="Big_9"/>
    <property type="match status" value="4"/>
</dbReference>
<feature type="domain" description="RapA2 cadherin-like" evidence="3">
    <location>
        <begin position="145"/>
        <end position="210"/>
    </location>
</feature>
<evidence type="ECO:0000313" key="5">
    <source>
        <dbReference type="Proteomes" id="UP000032568"/>
    </source>
</evidence>
<dbReference type="NCBIfam" id="NF012211">
    <property type="entry name" value="tand_rpt_95"/>
    <property type="match status" value="5"/>
</dbReference>
<dbReference type="Gene3D" id="3.20.20.80">
    <property type="entry name" value="Glycosidases"/>
    <property type="match status" value="1"/>
</dbReference>
<dbReference type="SUPFAM" id="SSF69322">
    <property type="entry name" value="Tricorn protease domain 2"/>
    <property type="match status" value="1"/>
</dbReference>
<dbReference type="InterPro" id="IPR017853">
    <property type="entry name" value="GH"/>
</dbReference>
<feature type="region of interest" description="Disordered" evidence="1">
    <location>
        <begin position="34"/>
        <end position="54"/>
    </location>
</feature>
<keyword evidence="5" id="KW-1185">Reference proteome</keyword>
<dbReference type="Gene3D" id="2.60.40.3440">
    <property type="match status" value="2"/>
</dbReference>
<dbReference type="Proteomes" id="UP000032568">
    <property type="component" value="Chromosome"/>
</dbReference>
<gene>
    <name evidence="4" type="ORF">SG35_013150</name>
</gene>
<organism evidence="4 5">
    <name type="scientific">Thalassomonas actiniarum</name>
    <dbReference type="NCBI Taxonomy" id="485447"/>
    <lineage>
        <taxon>Bacteria</taxon>
        <taxon>Pseudomonadati</taxon>
        <taxon>Pseudomonadota</taxon>
        <taxon>Gammaproteobacteria</taxon>
        <taxon>Alteromonadales</taxon>
        <taxon>Colwelliaceae</taxon>
        <taxon>Thalassomonas</taxon>
    </lineage>
</organism>
<evidence type="ECO:0000313" key="4">
    <source>
        <dbReference type="EMBL" id="WDE01470.1"/>
    </source>
</evidence>
<dbReference type="GO" id="GO:0004553">
    <property type="term" value="F:hydrolase activity, hydrolyzing O-glycosyl compounds"/>
    <property type="evidence" value="ECO:0007669"/>
    <property type="project" value="InterPro"/>
</dbReference>
<evidence type="ECO:0000259" key="3">
    <source>
        <dbReference type="Pfam" id="PF17803"/>
    </source>
</evidence>
<name>A0AAF0C604_9GAMM</name>
<dbReference type="SUPFAM" id="SSF51445">
    <property type="entry name" value="(Trans)glycosidases"/>
    <property type="match status" value="1"/>
</dbReference>
<reference evidence="4 5" key="2">
    <citation type="journal article" date="2022" name="Mar. Drugs">
        <title>Bioassay-Guided Fractionation Leads to the Detection of Cholic Acid Generated by the Rare Thalassomonas sp.</title>
        <authorList>
            <person name="Pheiffer F."/>
            <person name="Schneider Y.K."/>
            <person name="Hansen E.H."/>
            <person name="Andersen J.H."/>
            <person name="Isaksson J."/>
            <person name="Busche T."/>
            <person name="R C."/>
            <person name="Kalinowski J."/>
            <person name="Zyl L.V."/>
            <person name="Trindade M."/>
        </authorList>
    </citation>
    <scope>NUCLEOTIDE SEQUENCE [LARGE SCALE GENOMIC DNA]</scope>
    <source>
        <strain evidence="4 5">A5K-106</strain>
    </source>
</reference>
<evidence type="ECO:0000259" key="2">
    <source>
        <dbReference type="Pfam" id="PF02836"/>
    </source>
</evidence>
<dbReference type="RefSeq" id="WP_084692992.1">
    <property type="nucleotide sequence ID" value="NZ_CP059735.1"/>
</dbReference>
<dbReference type="InterPro" id="IPR006103">
    <property type="entry name" value="Glyco_hydro_2_cat"/>
</dbReference>
<feature type="compositionally biased region" description="Pro residues" evidence="1">
    <location>
        <begin position="44"/>
        <end position="54"/>
    </location>
</feature>
<proteinExistence type="predicted"/>
<dbReference type="Gene3D" id="2.60.40.2810">
    <property type="match status" value="2"/>
</dbReference>
<dbReference type="Pfam" id="PF02836">
    <property type="entry name" value="Glyco_hydro_2_C"/>
    <property type="match status" value="1"/>
</dbReference>
<dbReference type="EMBL" id="CP059735">
    <property type="protein sequence ID" value="WDE01470.1"/>
    <property type="molecule type" value="Genomic_DNA"/>
</dbReference>
<dbReference type="KEGG" id="tact:SG35_013150"/>
<accession>A0AAF0C604</accession>
<dbReference type="InterPro" id="IPR040853">
    <property type="entry name" value="RapA2_cadherin-like"/>
</dbReference>
<feature type="domain" description="Glycoside hydrolase family 2 catalytic" evidence="2">
    <location>
        <begin position="755"/>
        <end position="903"/>
    </location>
</feature>
<sequence>MVNILAEQFAKEGAMFRTGLIFLLSALTMACGGSGGNDNESTPSPSPIPSPITTPPQITLPEPKQDAYTIDEDHQGLFTVLENDELGTFNINQLKLEITQYTNKASVTVEAQSQSIIYQPKLNFSGGDYFFYRIKAGDDYTIPVRVNVTINAINDAPLAMNDNFSFNQGQPLKFDLFTNDSDAESNNLDNARLIIEHAPQTGTLLIPETGGMVEFVPTDSDFYGGVTFVYVIEEDTEENLRSNPASAMLMVNALPVAQDDNIDIYEDYFTALDITANDNDPDGQLQSIKISSPPSQGLVTVDAVNFNVIYLGNINYCGTDNFSYLVEDQNGASSTPATVSINILCINDPPDAGTVVAHTHDAHPVEINLLNHVTDVDGFVEPSSAEIITPPSHGEVTLTDTGSAIYLSEPGYEGEAFFEYRFKDNSGDYSNPAQVTVFVSVNQPPSAGNDNFTIAEDTESFLNVTSNDHDLDGFISVDSIEIMSFPSNGEFELFAETGLIKYQPDRDFTGFDRIEYRISDDDGSASDIATVNIEVIAVNDPPVIPDTEYPVDGNSQENLLPWENAAFDIDSQIDLASVLIVQSPINGSLDVDQLTGAISYTPKAGYFGKDEFYIQVSDVENARSLPAKIQIHVTAANLGPSIVTTNGYQLMYAKRLNDGSLAPAQPYIAKGVVWSPASKTTETSPTDSNNADIRRAEYSTWSDIDIPLIAALNATTVWMPLDPGLTPEAIYILDELYQAGISVIMMAGNGIADENRIRQVVPYFSSHPAILAFQLGNEFQLNKLYGTAETILAAAEAVESAAALIQELDDNHPVIAGYGDIDIARQGMRLADTQSYVNDICPSIDIWGVNIYRGKSFGSLFSDWATITNKPLLINEYGTDSYAAVAQVEDPAGAEAQVMQAEWNLALWHHLLENLSGKDPSNVAIGGAVLSLSDEWWKVEPFQSQQTSGFLLANAHPDGHVSEEWLGIVTIDRQIKLAYSYLQQAYHQGYQPPVFNIDFSTTPRKQTTNIPTFFISGKAPSTNLVAINQTLVPVSSLNNYFGLIELNEGENLIRVTSESPQGVVTTIDKLITYDPEYNTQDSALAYVDINSPAVSGTLVLDYKKDLILGIIVDKHVRGLSREGDANLYMHDLTVYNTATHQELPAPHSPLAFSSELSYDTFIVDPTGERLYAGTEQLDLATNTLLPDPLAVNVLTGASYGGFRAGNGTISSDGDTLFAQENPTYSINTELNTAVNTGINSGSNNTRFVSDLALTKNDQFLMRTSFNFARGYCHIYDANSFAHLATISGIGDYAGEVVMSLSGNYAFVGSAGNPRYGRGGISVIAIDNTEPSFVLVSRLSLNRADNLAVTPEDTLITSSSRGGIDLYHLSTDEQLEFEKFFFFGLNIYTDDIKVIIVKP</sequence>
<protein>
    <submittedName>
        <fullName evidence="4">Tandem-95 repeat protein</fullName>
    </submittedName>
</protein>
<evidence type="ECO:0000256" key="1">
    <source>
        <dbReference type="SAM" id="MobiDB-lite"/>
    </source>
</evidence>
<reference evidence="4 5" key="1">
    <citation type="journal article" date="2015" name="Genome Announc.">
        <title>Draft Genome Sequences of Marine Isolates of Thalassomonas viridans and Thalassomonas actiniarum.</title>
        <authorList>
            <person name="Olonade I."/>
            <person name="van Zyl L.J."/>
            <person name="Trindade M."/>
        </authorList>
    </citation>
    <scope>NUCLEOTIDE SEQUENCE [LARGE SCALE GENOMIC DNA]</scope>
    <source>
        <strain evidence="4 5">A5K-106</strain>
    </source>
</reference>